<dbReference type="STRING" id="658457.SAMN05216601_106277"/>
<dbReference type="EMBL" id="FOWP01000006">
    <property type="protein sequence ID" value="SFP19677.1"/>
    <property type="molecule type" value="Genomic_DNA"/>
</dbReference>
<evidence type="ECO:0000313" key="2">
    <source>
        <dbReference type="Proteomes" id="UP000182400"/>
    </source>
</evidence>
<accession>A0A1I5NDB0</accession>
<name>A0A1I5NDB0_9GAMM</name>
<protein>
    <submittedName>
        <fullName evidence="1">Uncharacterized protein</fullName>
    </submittedName>
</protein>
<organism evidence="1 2">
    <name type="scientific">Ectopseudomonas composti</name>
    <dbReference type="NCBI Taxonomy" id="658457"/>
    <lineage>
        <taxon>Bacteria</taxon>
        <taxon>Pseudomonadati</taxon>
        <taxon>Pseudomonadota</taxon>
        <taxon>Gammaproteobacteria</taxon>
        <taxon>Pseudomonadales</taxon>
        <taxon>Pseudomonadaceae</taxon>
        <taxon>Ectopseudomonas</taxon>
    </lineage>
</organism>
<evidence type="ECO:0000313" key="1">
    <source>
        <dbReference type="EMBL" id="SFP19677.1"/>
    </source>
</evidence>
<gene>
    <name evidence="1" type="ORF">SAMN05216601_106277</name>
</gene>
<dbReference type="AlphaFoldDB" id="A0A1I5NDB0"/>
<dbReference type="Proteomes" id="UP000182400">
    <property type="component" value="Unassembled WGS sequence"/>
</dbReference>
<reference evidence="1 2" key="1">
    <citation type="submission" date="2016-10" db="EMBL/GenBank/DDBJ databases">
        <authorList>
            <person name="de Groot N.N."/>
        </authorList>
    </citation>
    <scope>NUCLEOTIDE SEQUENCE [LARGE SCALE GENOMIC DNA]</scope>
    <source>
        <strain evidence="1 2">CCUG 59231</strain>
    </source>
</reference>
<proteinExistence type="predicted"/>
<sequence>MHIMGNIPNKSALPLQAFYVNQQLVDFHGFYMLYKKYPI</sequence>